<dbReference type="RefSeq" id="WP_425588312.1">
    <property type="nucleotide sequence ID" value="NZ_BAABEP010000026.1"/>
</dbReference>
<dbReference type="Gene3D" id="2.60.40.1890">
    <property type="entry name" value="PCu(A)C copper chaperone"/>
    <property type="match status" value="1"/>
</dbReference>
<dbReference type="EMBL" id="BAABEP010000026">
    <property type="protein sequence ID" value="GAA3736938.1"/>
    <property type="molecule type" value="Genomic_DNA"/>
</dbReference>
<organism evidence="2 3">
    <name type="scientific">Streptomyces tremellae</name>
    <dbReference type="NCBI Taxonomy" id="1124239"/>
    <lineage>
        <taxon>Bacteria</taxon>
        <taxon>Bacillati</taxon>
        <taxon>Actinomycetota</taxon>
        <taxon>Actinomycetes</taxon>
        <taxon>Kitasatosporales</taxon>
        <taxon>Streptomycetaceae</taxon>
        <taxon>Streptomyces</taxon>
    </lineage>
</organism>
<dbReference type="PROSITE" id="PS51257">
    <property type="entry name" value="PROKAR_LIPOPROTEIN"/>
    <property type="match status" value="1"/>
</dbReference>
<feature type="chain" id="PRO_5045631239" evidence="1">
    <location>
        <begin position="21"/>
        <end position="160"/>
    </location>
</feature>
<proteinExistence type="predicted"/>
<evidence type="ECO:0000313" key="2">
    <source>
        <dbReference type="EMBL" id="GAA3736938.1"/>
    </source>
</evidence>
<gene>
    <name evidence="2" type="ORF">GCM10023082_37570</name>
</gene>
<dbReference type="Proteomes" id="UP001499884">
    <property type="component" value="Unassembled WGS sequence"/>
</dbReference>
<evidence type="ECO:0000256" key="1">
    <source>
        <dbReference type="SAM" id="SignalP"/>
    </source>
</evidence>
<accession>A0ABP7FF25</accession>
<dbReference type="InterPro" id="IPR007410">
    <property type="entry name" value="LpqE-like"/>
</dbReference>
<dbReference type="PANTHER" id="PTHR36302:SF1">
    <property type="entry name" value="COPPER CHAPERONE PCU(A)C"/>
    <property type="match status" value="1"/>
</dbReference>
<dbReference type="PANTHER" id="PTHR36302">
    <property type="entry name" value="BLR7088 PROTEIN"/>
    <property type="match status" value="1"/>
</dbReference>
<dbReference type="Pfam" id="PF04314">
    <property type="entry name" value="PCuAC"/>
    <property type="match status" value="1"/>
</dbReference>
<dbReference type="SUPFAM" id="SSF110087">
    <property type="entry name" value="DR1885-like metal-binding protein"/>
    <property type="match status" value="1"/>
</dbReference>
<feature type="signal peptide" evidence="1">
    <location>
        <begin position="1"/>
        <end position="20"/>
    </location>
</feature>
<keyword evidence="1" id="KW-0732">Signal</keyword>
<evidence type="ECO:0000313" key="3">
    <source>
        <dbReference type="Proteomes" id="UP001499884"/>
    </source>
</evidence>
<name>A0ABP7FF25_9ACTN</name>
<keyword evidence="3" id="KW-1185">Reference proteome</keyword>
<comment type="caution">
    <text evidence="2">The sequence shown here is derived from an EMBL/GenBank/DDBJ whole genome shotgun (WGS) entry which is preliminary data.</text>
</comment>
<dbReference type="InterPro" id="IPR058248">
    <property type="entry name" value="Lxx211020-like"/>
</dbReference>
<reference evidence="3" key="1">
    <citation type="journal article" date="2019" name="Int. J. Syst. Evol. Microbiol.">
        <title>The Global Catalogue of Microorganisms (GCM) 10K type strain sequencing project: providing services to taxonomists for standard genome sequencing and annotation.</title>
        <authorList>
            <consortium name="The Broad Institute Genomics Platform"/>
            <consortium name="The Broad Institute Genome Sequencing Center for Infectious Disease"/>
            <person name="Wu L."/>
            <person name="Ma J."/>
        </authorList>
    </citation>
    <scope>NUCLEOTIDE SEQUENCE [LARGE SCALE GENOMIC DNA]</scope>
    <source>
        <strain evidence="3">JCM 30846</strain>
    </source>
</reference>
<dbReference type="InterPro" id="IPR036182">
    <property type="entry name" value="PCuAC_sf"/>
</dbReference>
<protein>
    <submittedName>
        <fullName evidence="2">Copper chaperone PCu(A)C</fullName>
    </submittedName>
</protein>
<sequence length="160" mass="16235">MTRRAALLPAALLAAGLTLAACSGGGQDAAAKPAGGGAPKLTVSGAYMPQPVGDLAAGFLVVHNAGRGGDKLTSVTSPLSESVSIHKTVDNRMVEVTSFDVPPGGTLDLARGGNHIMLMGIAHPPKQGQRVELDLHFRKTGAIKVTVPVKAANYQPPATP</sequence>